<feature type="domain" description="Aminodeoxyfutalosine deaminase/Imidazolonepropionase-like composite" evidence="4">
    <location>
        <begin position="23"/>
        <end position="45"/>
    </location>
</feature>
<evidence type="ECO:0000256" key="1">
    <source>
        <dbReference type="ARBA" id="ARBA00022723"/>
    </source>
</evidence>
<protein>
    <recommendedName>
        <fullName evidence="4">Aminodeoxyfutalosine deaminase/Imidazolonepropionase-like composite domain-containing protein</fullName>
    </recommendedName>
</protein>
<organism evidence="6 7">
    <name type="scientific">Micromonospora saelicesensis</name>
    <dbReference type="NCBI Taxonomy" id="285676"/>
    <lineage>
        <taxon>Bacteria</taxon>
        <taxon>Bacillati</taxon>
        <taxon>Actinomycetota</taxon>
        <taxon>Actinomycetes</taxon>
        <taxon>Micromonosporales</taxon>
        <taxon>Micromonosporaceae</taxon>
        <taxon>Micromonospora</taxon>
    </lineage>
</organism>
<dbReference type="Proteomes" id="UP000249334">
    <property type="component" value="Unassembled WGS sequence"/>
</dbReference>
<gene>
    <name evidence="6" type="ORF">GA0070561_1705</name>
    <name evidence="5" type="ORF">GAR05_03633</name>
</gene>
<keyword evidence="2" id="KW-0378">Hydrolase</keyword>
<evidence type="ECO:0000313" key="5">
    <source>
        <dbReference type="EMBL" id="RAN97135.1"/>
    </source>
</evidence>
<dbReference type="Pfam" id="PF22039">
    <property type="entry name" value="HUTI_composite_bact"/>
    <property type="match status" value="1"/>
</dbReference>
<reference evidence="5 8" key="2">
    <citation type="submission" date="2018-03" db="EMBL/GenBank/DDBJ databases">
        <title>Genomic framework for the identification of Micromonospora saelicesensis and Micromonospora noduli.</title>
        <authorList>
            <person name="Riesco R."/>
            <person name="Trujillo M.E."/>
        </authorList>
    </citation>
    <scope>NUCLEOTIDE SEQUENCE [LARGE SCALE GENOMIC DNA]</scope>
    <source>
        <strain evidence="5 8">GAR05</strain>
    </source>
</reference>
<reference evidence="6 7" key="1">
    <citation type="submission" date="2016-06" db="EMBL/GenBank/DDBJ databases">
        <authorList>
            <person name="Kjaerup R.B."/>
            <person name="Dalgaard T.S."/>
            <person name="Juul-Madsen H.R."/>
        </authorList>
    </citation>
    <scope>NUCLEOTIDE SEQUENCE [LARGE SCALE GENOMIC DNA]</scope>
    <source>
        <strain evidence="6 7">DSM 44871</strain>
    </source>
</reference>
<evidence type="ECO:0000256" key="2">
    <source>
        <dbReference type="ARBA" id="ARBA00022801"/>
    </source>
</evidence>
<dbReference type="InterPro" id="IPR011059">
    <property type="entry name" value="Metal-dep_hydrolase_composite"/>
</dbReference>
<dbReference type="EMBL" id="FMCR01000001">
    <property type="protein sequence ID" value="SCE79448.1"/>
    <property type="molecule type" value="Genomic_DNA"/>
</dbReference>
<dbReference type="Gene3D" id="2.30.40.10">
    <property type="entry name" value="Urease, subunit C, domain 1"/>
    <property type="match status" value="1"/>
</dbReference>
<dbReference type="RefSeq" id="WP_091396437.1">
    <property type="nucleotide sequence ID" value="NZ_FMCR01000001.1"/>
</dbReference>
<keyword evidence="8" id="KW-1185">Reference proteome</keyword>
<dbReference type="GO" id="GO:0016810">
    <property type="term" value="F:hydrolase activity, acting on carbon-nitrogen (but not peptide) bonds"/>
    <property type="evidence" value="ECO:0007669"/>
    <property type="project" value="InterPro"/>
</dbReference>
<sequence>MLTLHTAALLRRDPDGESLPDHAVLVSGDRIEAVGPLAELSSAYANARVRRWPGTLGPGLLHDGPLPPAPTPRERVHALLRTGVTAVLAENLADPALRAAAERGDLLVLATAVAPTLRSAGRADLAVHGVDGACLVTVVAGRIAHRRA</sequence>
<accession>A0A1C4V5X2</accession>
<evidence type="ECO:0000313" key="7">
    <source>
        <dbReference type="Proteomes" id="UP000198864"/>
    </source>
</evidence>
<dbReference type="InterPro" id="IPR054418">
    <property type="entry name" value="MQNX/HUTI_composite_N"/>
</dbReference>
<dbReference type="SUPFAM" id="SSF51338">
    <property type="entry name" value="Composite domain of metallo-dependent hydrolases"/>
    <property type="match status" value="1"/>
</dbReference>
<dbReference type="AlphaFoldDB" id="A0A1C4V5X2"/>
<evidence type="ECO:0000313" key="8">
    <source>
        <dbReference type="Proteomes" id="UP000249334"/>
    </source>
</evidence>
<evidence type="ECO:0000259" key="4">
    <source>
        <dbReference type="Pfam" id="PF22039"/>
    </source>
</evidence>
<name>A0A1C4V5X2_9ACTN</name>
<dbReference type="GO" id="GO:0046872">
    <property type="term" value="F:metal ion binding"/>
    <property type="evidence" value="ECO:0007669"/>
    <property type="project" value="UniProtKB-KW"/>
</dbReference>
<dbReference type="EMBL" id="PXXW01000028">
    <property type="protein sequence ID" value="RAN97135.1"/>
    <property type="molecule type" value="Genomic_DNA"/>
</dbReference>
<keyword evidence="1" id="KW-0479">Metal-binding</keyword>
<dbReference type="Proteomes" id="UP000198864">
    <property type="component" value="Unassembled WGS sequence"/>
</dbReference>
<dbReference type="STRING" id="285676.GA0070561_1705"/>
<keyword evidence="3" id="KW-0862">Zinc</keyword>
<proteinExistence type="predicted"/>
<evidence type="ECO:0000313" key="6">
    <source>
        <dbReference type="EMBL" id="SCE79448.1"/>
    </source>
</evidence>
<evidence type="ECO:0000256" key="3">
    <source>
        <dbReference type="ARBA" id="ARBA00022833"/>
    </source>
</evidence>